<gene>
    <name evidence="1" type="ORF">E2C01_095258</name>
</gene>
<organism evidence="1 2">
    <name type="scientific">Portunus trituberculatus</name>
    <name type="common">Swimming crab</name>
    <name type="synonym">Neptunus trituberculatus</name>
    <dbReference type="NCBI Taxonomy" id="210409"/>
    <lineage>
        <taxon>Eukaryota</taxon>
        <taxon>Metazoa</taxon>
        <taxon>Ecdysozoa</taxon>
        <taxon>Arthropoda</taxon>
        <taxon>Crustacea</taxon>
        <taxon>Multicrustacea</taxon>
        <taxon>Malacostraca</taxon>
        <taxon>Eumalacostraca</taxon>
        <taxon>Eucarida</taxon>
        <taxon>Decapoda</taxon>
        <taxon>Pleocyemata</taxon>
        <taxon>Brachyura</taxon>
        <taxon>Eubrachyura</taxon>
        <taxon>Portunoidea</taxon>
        <taxon>Portunidae</taxon>
        <taxon>Portuninae</taxon>
        <taxon>Portunus</taxon>
    </lineage>
</organism>
<dbReference type="EMBL" id="VSRR010120057">
    <property type="protein sequence ID" value="MPC99818.1"/>
    <property type="molecule type" value="Genomic_DNA"/>
</dbReference>
<reference evidence="1 2" key="1">
    <citation type="submission" date="2019-05" db="EMBL/GenBank/DDBJ databases">
        <title>Another draft genome of Portunus trituberculatus and its Hox gene families provides insights of decapod evolution.</title>
        <authorList>
            <person name="Jeong J.-H."/>
            <person name="Song I."/>
            <person name="Kim S."/>
            <person name="Choi T."/>
            <person name="Kim D."/>
            <person name="Ryu S."/>
            <person name="Kim W."/>
        </authorList>
    </citation>
    <scope>NUCLEOTIDE SEQUENCE [LARGE SCALE GENOMIC DNA]</scope>
    <source>
        <tissue evidence="1">Muscle</tissue>
    </source>
</reference>
<accession>A0A5B7K3R3</accession>
<protein>
    <submittedName>
        <fullName evidence="1">Uncharacterized protein</fullName>
    </submittedName>
</protein>
<proteinExistence type="predicted"/>
<evidence type="ECO:0000313" key="1">
    <source>
        <dbReference type="EMBL" id="MPC99818.1"/>
    </source>
</evidence>
<evidence type="ECO:0000313" key="2">
    <source>
        <dbReference type="Proteomes" id="UP000324222"/>
    </source>
</evidence>
<comment type="caution">
    <text evidence="1">The sequence shown here is derived from an EMBL/GenBank/DDBJ whole genome shotgun (WGS) entry which is preliminary data.</text>
</comment>
<dbReference type="Proteomes" id="UP000324222">
    <property type="component" value="Unassembled WGS sequence"/>
</dbReference>
<sequence length="64" mass="6904">MKDQTRHLCCDCLAPCLSLALLGPNPRFFNIRATSCREMASMNTWRDGDEVAGNTTSGGGVTVL</sequence>
<keyword evidence="2" id="KW-1185">Reference proteome</keyword>
<dbReference type="AlphaFoldDB" id="A0A5B7K3R3"/>
<name>A0A5B7K3R3_PORTR</name>